<feature type="transmembrane region" description="Helical" evidence="2">
    <location>
        <begin position="151"/>
        <end position="167"/>
    </location>
</feature>
<gene>
    <name evidence="4" type="ORF">ACFSW4_03985</name>
</gene>
<dbReference type="Proteomes" id="UP001597452">
    <property type="component" value="Unassembled WGS sequence"/>
</dbReference>
<name>A0ABW5Q7U0_9BACI</name>
<proteinExistence type="predicted"/>
<feature type="transmembrane region" description="Helical" evidence="2">
    <location>
        <begin position="78"/>
        <end position="101"/>
    </location>
</feature>
<dbReference type="EC" id="3.4.-.-" evidence="4"/>
<dbReference type="PANTHER" id="PTHR36435">
    <property type="entry name" value="SLR1288 PROTEIN"/>
    <property type="match status" value="1"/>
</dbReference>
<evidence type="ECO:0000256" key="1">
    <source>
        <dbReference type="SAM" id="Coils"/>
    </source>
</evidence>
<keyword evidence="1" id="KW-0175">Coiled coil</keyword>
<evidence type="ECO:0000259" key="3">
    <source>
        <dbReference type="Pfam" id="PF02517"/>
    </source>
</evidence>
<keyword evidence="2" id="KW-0472">Membrane</keyword>
<accession>A0ABW5Q7U0</accession>
<dbReference type="RefSeq" id="WP_377327584.1">
    <property type="nucleotide sequence ID" value="NZ_JBHUMZ010000013.1"/>
</dbReference>
<feature type="transmembrane region" description="Helical" evidence="2">
    <location>
        <begin position="37"/>
        <end position="57"/>
    </location>
</feature>
<feature type="domain" description="CAAX prenyl protease 2/Lysostaphin resistance protein A-like" evidence="3">
    <location>
        <begin position="119"/>
        <end position="206"/>
    </location>
</feature>
<dbReference type="GO" id="GO:0016787">
    <property type="term" value="F:hydrolase activity"/>
    <property type="evidence" value="ECO:0007669"/>
    <property type="project" value="UniProtKB-KW"/>
</dbReference>
<evidence type="ECO:0000256" key="2">
    <source>
        <dbReference type="SAM" id="Phobius"/>
    </source>
</evidence>
<reference evidence="5" key="1">
    <citation type="journal article" date="2019" name="Int. J. Syst. Evol. Microbiol.">
        <title>The Global Catalogue of Microorganisms (GCM) 10K type strain sequencing project: providing services to taxonomists for standard genome sequencing and annotation.</title>
        <authorList>
            <consortium name="The Broad Institute Genomics Platform"/>
            <consortium name="The Broad Institute Genome Sequencing Center for Infectious Disease"/>
            <person name="Wu L."/>
            <person name="Ma J."/>
        </authorList>
    </citation>
    <scope>NUCLEOTIDE SEQUENCE [LARGE SCALE GENOMIC DNA]</scope>
    <source>
        <strain evidence="5">TISTR 1571</strain>
    </source>
</reference>
<dbReference type="PANTHER" id="PTHR36435:SF6">
    <property type="entry name" value="ABORTIVE INFECTION PROTEIN"/>
    <property type="match status" value="1"/>
</dbReference>
<keyword evidence="2" id="KW-0812">Transmembrane</keyword>
<keyword evidence="5" id="KW-1185">Reference proteome</keyword>
<evidence type="ECO:0000313" key="5">
    <source>
        <dbReference type="Proteomes" id="UP001597452"/>
    </source>
</evidence>
<organism evidence="4 5">
    <name type="scientific">Piscibacillus salipiscarius</name>
    <dbReference type="NCBI Taxonomy" id="299480"/>
    <lineage>
        <taxon>Bacteria</taxon>
        <taxon>Bacillati</taxon>
        <taxon>Bacillota</taxon>
        <taxon>Bacilli</taxon>
        <taxon>Bacillales</taxon>
        <taxon>Bacillaceae</taxon>
        <taxon>Piscibacillus</taxon>
    </lineage>
</organism>
<feature type="transmembrane region" description="Helical" evidence="2">
    <location>
        <begin position="173"/>
        <end position="189"/>
    </location>
</feature>
<keyword evidence="4" id="KW-0378">Hydrolase</keyword>
<dbReference type="InterPro" id="IPR003675">
    <property type="entry name" value="Rce1/LyrA-like_dom"/>
</dbReference>
<feature type="transmembrane region" description="Helical" evidence="2">
    <location>
        <begin position="121"/>
        <end position="139"/>
    </location>
</feature>
<comment type="caution">
    <text evidence="4">The sequence shown here is derived from an EMBL/GenBank/DDBJ whole genome shotgun (WGS) entry which is preliminary data.</text>
</comment>
<feature type="coiled-coil region" evidence="1">
    <location>
        <begin position="210"/>
        <end position="237"/>
    </location>
</feature>
<feature type="transmembrane region" description="Helical" evidence="2">
    <location>
        <begin position="194"/>
        <end position="215"/>
    </location>
</feature>
<dbReference type="EMBL" id="JBHUMZ010000013">
    <property type="protein sequence ID" value="MFD2638027.1"/>
    <property type="molecule type" value="Genomic_DNA"/>
</dbReference>
<feature type="transmembrane region" description="Helical" evidence="2">
    <location>
        <begin position="7"/>
        <end position="31"/>
    </location>
</feature>
<sequence length="237" mass="27082">MPKRYWGIIILYVAAQLFPAIGIPLGISFFGLSEIDAMVFSSILGMAIASIFIIKILMPDMKQSEMRNRPSYGYMIKWSIYGFFLAFLAQYISSIINVTVFDIEQSSENTALIMDYIDNNIWFIILPILFAPLLEEIIFRKIIFGQLYKKMNFFLAAVISSSLFSVLHLDFTFTLTYIAMGLVFAYLYVKTKRILVPILVHMAMNTTVVLLQLTVDLEDLEKQLQEYQNAAMILIGG</sequence>
<evidence type="ECO:0000313" key="4">
    <source>
        <dbReference type="EMBL" id="MFD2638027.1"/>
    </source>
</evidence>
<keyword evidence="2" id="KW-1133">Transmembrane helix</keyword>
<protein>
    <submittedName>
        <fullName evidence="4">CPBP family intramembrane glutamic endopeptidase</fullName>
        <ecNumber evidence="4">3.4.-.-</ecNumber>
    </submittedName>
</protein>
<dbReference type="Pfam" id="PF02517">
    <property type="entry name" value="Rce1-like"/>
    <property type="match status" value="1"/>
</dbReference>
<dbReference type="InterPro" id="IPR052710">
    <property type="entry name" value="CAAX_protease"/>
</dbReference>